<dbReference type="Gramene" id="scaffold_503461.1">
    <property type="protein sequence ID" value="scaffold_503461.1"/>
    <property type="gene ID" value="scaffold_503461.1"/>
</dbReference>
<dbReference type="HOGENOM" id="CLU_889504_0_0_1"/>
<dbReference type="AlphaFoldDB" id="D7LSR3"/>
<name>D7LSR3_ARALL</name>
<feature type="transmembrane region" description="Helical" evidence="1">
    <location>
        <begin position="274"/>
        <end position="304"/>
    </location>
</feature>
<keyword evidence="3" id="KW-1185">Reference proteome</keyword>
<proteinExistence type="predicted"/>
<reference evidence="3" key="1">
    <citation type="journal article" date="2011" name="Nat. Genet.">
        <title>The Arabidopsis lyrata genome sequence and the basis of rapid genome size change.</title>
        <authorList>
            <person name="Hu T.T."/>
            <person name="Pattyn P."/>
            <person name="Bakker E.G."/>
            <person name="Cao J."/>
            <person name="Cheng J.-F."/>
            <person name="Clark R.M."/>
            <person name="Fahlgren N."/>
            <person name="Fawcett J.A."/>
            <person name="Grimwood J."/>
            <person name="Gundlach H."/>
            <person name="Haberer G."/>
            <person name="Hollister J.D."/>
            <person name="Ossowski S."/>
            <person name="Ottilar R.P."/>
            <person name="Salamov A.A."/>
            <person name="Schneeberger K."/>
            <person name="Spannagl M."/>
            <person name="Wang X."/>
            <person name="Yang L."/>
            <person name="Nasrallah M.E."/>
            <person name="Bergelson J."/>
            <person name="Carrington J.C."/>
            <person name="Gaut B.S."/>
            <person name="Schmutz J."/>
            <person name="Mayer K.F.X."/>
            <person name="Van de Peer Y."/>
            <person name="Grigoriev I.V."/>
            <person name="Nordborg M."/>
            <person name="Weigel D."/>
            <person name="Guo Y.-L."/>
        </authorList>
    </citation>
    <scope>NUCLEOTIDE SEQUENCE [LARGE SCALE GENOMIC DNA]</scope>
    <source>
        <strain evidence="3">cv. MN47</strain>
    </source>
</reference>
<feature type="transmembrane region" description="Helical" evidence="1">
    <location>
        <begin position="163"/>
        <end position="187"/>
    </location>
</feature>
<evidence type="ECO:0000256" key="1">
    <source>
        <dbReference type="SAM" id="Phobius"/>
    </source>
</evidence>
<keyword evidence="1" id="KW-1133">Transmembrane helix</keyword>
<dbReference type="EMBL" id="GL348717">
    <property type="protein sequence ID" value="EFH52907.1"/>
    <property type="molecule type" value="Genomic_DNA"/>
</dbReference>
<evidence type="ECO:0000313" key="2">
    <source>
        <dbReference type="EMBL" id="EFH52907.1"/>
    </source>
</evidence>
<accession>D7LSR3</accession>
<organism evidence="3">
    <name type="scientific">Arabidopsis lyrata subsp. lyrata</name>
    <name type="common">Lyre-leaved rock-cress</name>
    <dbReference type="NCBI Taxonomy" id="81972"/>
    <lineage>
        <taxon>Eukaryota</taxon>
        <taxon>Viridiplantae</taxon>
        <taxon>Streptophyta</taxon>
        <taxon>Embryophyta</taxon>
        <taxon>Tracheophyta</taxon>
        <taxon>Spermatophyta</taxon>
        <taxon>Magnoliopsida</taxon>
        <taxon>eudicotyledons</taxon>
        <taxon>Gunneridae</taxon>
        <taxon>Pentapetalae</taxon>
        <taxon>rosids</taxon>
        <taxon>malvids</taxon>
        <taxon>Brassicales</taxon>
        <taxon>Brassicaceae</taxon>
        <taxon>Camelineae</taxon>
        <taxon>Arabidopsis</taxon>
    </lineage>
</organism>
<dbReference type="Proteomes" id="UP000008694">
    <property type="component" value="Unassembled WGS sequence"/>
</dbReference>
<keyword evidence="1" id="KW-0812">Transmembrane</keyword>
<sequence length="313" mass="33789">MAVIVATTTAEALPPDQPEPPDRLLSVGSPVLLFSTGSGLSSPASLPLLLARSFITVGAQFPGGSPFADWVGDLEARPCPTMAMTTSFRVACFFSDTSTSPPITFSQAVLFGAEVRMTILSHLVSTSLTIKVGLLLDSVLTLLDHLIGDSFLPCIEVSVRLALIWYVTKGFVPIFCIGISVFADVIWEVQSLFRAMLPHLGIHCLFVFPKVPLVWSGLDDQASPVLQGPSSRLASSALVAELVTLRVALDAVSYEVFGIVLFRSHWTSFVKLYLAFISSLSSFEVFLGTSCLVILYSPFIWVVIPPPLSEFET</sequence>
<protein>
    <submittedName>
        <fullName evidence="2">Predicted protein</fullName>
    </submittedName>
</protein>
<keyword evidence="1" id="KW-0472">Membrane</keyword>
<evidence type="ECO:0000313" key="3">
    <source>
        <dbReference type="Proteomes" id="UP000008694"/>
    </source>
</evidence>
<gene>
    <name evidence="2" type="ORF">ARALYDRAFT_907757</name>
</gene>